<evidence type="ECO:0000259" key="3">
    <source>
        <dbReference type="SMART" id="SM00382"/>
    </source>
</evidence>
<dbReference type="Gene3D" id="3.40.50.300">
    <property type="entry name" value="P-loop containing nucleotide triphosphate hydrolases"/>
    <property type="match status" value="1"/>
</dbReference>
<evidence type="ECO:0000313" key="4">
    <source>
        <dbReference type="EMBL" id="CAI5741797.1"/>
    </source>
</evidence>
<dbReference type="SUPFAM" id="SSF52540">
    <property type="entry name" value="P-loop containing nucleoside triphosphate hydrolases"/>
    <property type="match status" value="1"/>
</dbReference>
<protein>
    <recommendedName>
        <fullName evidence="3">AAA+ ATPase domain-containing protein</fullName>
    </recommendedName>
</protein>
<dbReference type="EMBL" id="CANTFM010001619">
    <property type="protein sequence ID" value="CAI5741797.1"/>
    <property type="molecule type" value="Genomic_DNA"/>
</dbReference>
<sequence>MTVTLRRDTQSFKKLQSFLLAHSNATSDRATLRDNELLWISRKAVRVAVAVTLELVPSSKSQLQDQLLQHADTRSLLQQTLQRNVVVCTEARVEISVLEHLVAKSRSVKDKEQKLMTFRVISTYPSGIFTRVTPDTRVTLTNPNGYGRTIEEDGASGDLACTIPDLQQHKEVEIGGMDDERAALRELILLPVVHPKLHSDMGVEFPKGVLLCGPPGVGKTLLVRSVVYECRQVKDTSGVMLDLKLQLINGSEIMTSGRGDAERALRATFEMAVAHARDAQHAASVIFVDELDALCPKRDAAGGGAMSAHNRIVAQLLTLLDGVESGLSRENVVVVAATNLPNLIDPAGSHDAESHDTGV</sequence>
<comment type="caution">
    <text evidence="4">The sequence shown here is derived from an EMBL/GenBank/DDBJ whole genome shotgun (WGS) entry which is preliminary data.</text>
</comment>
<accession>A0AAV0UY73</accession>
<name>A0AAV0UY73_9STRA</name>
<keyword evidence="1" id="KW-0547">Nucleotide-binding</keyword>
<dbReference type="GO" id="GO:0003723">
    <property type="term" value="F:RNA binding"/>
    <property type="evidence" value="ECO:0007669"/>
    <property type="project" value="TreeGrafter"/>
</dbReference>
<keyword evidence="2" id="KW-0067">ATP-binding</keyword>
<dbReference type="GO" id="GO:0005524">
    <property type="term" value="F:ATP binding"/>
    <property type="evidence" value="ECO:0007669"/>
    <property type="project" value="UniProtKB-KW"/>
</dbReference>
<proteinExistence type="predicted"/>
<dbReference type="FunFam" id="3.40.50.300:FF:000061">
    <property type="entry name" value="ATPase family, AAA domain-containing 2"/>
    <property type="match status" value="1"/>
</dbReference>
<evidence type="ECO:0000256" key="1">
    <source>
        <dbReference type="ARBA" id="ARBA00022741"/>
    </source>
</evidence>
<dbReference type="PANTHER" id="PTHR23077:SF171">
    <property type="entry name" value="NUCLEAR VALOSIN-CONTAINING PROTEIN-LIKE"/>
    <property type="match status" value="1"/>
</dbReference>
<dbReference type="Proteomes" id="UP001162029">
    <property type="component" value="Unassembled WGS sequence"/>
</dbReference>
<gene>
    <name evidence="4" type="ORF">PDE001_LOCUS7983</name>
</gene>
<organism evidence="4 5">
    <name type="scientific">Peronospora destructor</name>
    <dbReference type="NCBI Taxonomy" id="86335"/>
    <lineage>
        <taxon>Eukaryota</taxon>
        <taxon>Sar</taxon>
        <taxon>Stramenopiles</taxon>
        <taxon>Oomycota</taxon>
        <taxon>Peronosporomycetes</taxon>
        <taxon>Peronosporales</taxon>
        <taxon>Peronosporaceae</taxon>
        <taxon>Peronospora</taxon>
    </lineage>
</organism>
<dbReference type="InterPro" id="IPR027417">
    <property type="entry name" value="P-loop_NTPase"/>
</dbReference>
<dbReference type="InterPro" id="IPR003959">
    <property type="entry name" value="ATPase_AAA_core"/>
</dbReference>
<dbReference type="GO" id="GO:0042254">
    <property type="term" value="P:ribosome biogenesis"/>
    <property type="evidence" value="ECO:0007669"/>
    <property type="project" value="TreeGrafter"/>
</dbReference>
<evidence type="ECO:0000256" key="2">
    <source>
        <dbReference type="ARBA" id="ARBA00022840"/>
    </source>
</evidence>
<dbReference type="Pfam" id="PF00004">
    <property type="entry name" value="AAA"/>
    <property type="match status" value="1"/>
</dbReference>
<dbReference type="SMART" id="SM00382">
    <property type="entry name" value="AAA"/>
    <property type="match status" value="1"/>
</dbReference>
<dbReference type="GO" id="GO:1990275">
    <property type="term" value="F:preribosome binding"/>
    <property type="evidence" value="ECO:0007669"/>
    <property type="project" value="TreeGrafter"/>
</dbReference>
<keyword evidence="5" id="KW-1185">Reference proteome</keyword>
<dbReference type="GO" id="GO:0005634">
    <property type="term" value="C:nucleus"/>
    <property type="evidence" value="ECO:0007669"/>
    <property type="project" value="TreeGrafter"/>
</dbReference>
<feature type="domain" description="AAA+ ATPase" evidence="3">
    <location>
        <begin position="205"/>
        <end position="358"/>
    </location>
</feature>
<evidence type="ECO:0000313" key="5">
    <source>
        <dbReference type="Proteomes" id="UP001162029"/>
    </source>
</evidence>
<reference evidence="4" key="1">
    <citation type="submission" date="2022-12" db="EMBL/GenBank/DDBJ databases">
        <authorList>
            <person name="Webb A."/>
        </authorList>
    </citation>
    <scope>NUCLEOTIDE SEQUENCE</scope>
    <source>
        <strain evidence="4">Pd1</strain>
    </source>
</reference>
<dbReference type="AlphaFoldDB" id="A0AAV0UY73"/>
<dbReference type="GO" id="GO:0016887">
    <property type="term" value="F:ATP hydrolysis activity"/>
    <property type="evidence" value="ECO:0007669"/>
    <property type="project" value="InterPro"/>
</dbReference>
<dbReference type="PANTHER" id="PTHR23077">
    <property type="entry name" value="AAA-FAMILY ATPASE"/>
    <property type="match status" value="1"/>
</dbReference>
<dbReference type="InterPro" id="IPR003593">
    <property type="entry name" value="AAA+_ATPase"/>
</dbReference>
<dbReference type="InterPro" id="IPR050168">
    <property type="entry name" value="AAA_ATPase_domain"/>
</dbReference>